<reference evidence="1 2" key="1">
    <citation type="journal article" date="2013" name="Genome Announc.">
        <title>Complete Genome of a Methanosarcina mazei Strain Isolated from Sediment Samples from an Amazonian Flooded Area.</title>
        <authorList>
            <person name="Assis das Gracas D."/>
            <person name="Thiago Juca Ramos R."/>
            <person name="Vieira Araujo A.C."/>
            <person name="Zahlouth R."/>
            <person name="Ribeiro Carneiro A."/>
            <person name="Souza Lopes T."/>
            <person name="Azevedo Barauna R."/>
            <person name="Azevedo V."/>
            <person name="Cruz Schneider M.P."/>
            <person name="Pellizari V.H."/>
            <person name="Silva A."/>
        </authorList>
    </citation>
    <scope>NUCLEOTIDE SEQUENCE [LARGE SCALE GENOMIC DNA]</scope>
    <source>
        <strain evidence="1 2">Tuc01</strain>
    </source>
</reference>
<organism evidence="1 2">
    <name type="scientific">Methanosarcina mazei Tuc01</name>
    <dbReference type="NCBI Taxonomy" id="1236903"/>
    <lineage>
        <taxon>Archaea</taxon>
        <taxon>Methanobacteriati</taxon>
        <taxon>Methanobacteriota</taxon>
        <taxon>Stenosarchaea group</taxon>
        <taxon>Methanomicrobia</taxon>
        <taxon>Methanosarcinales</taxon>
        <taxon>Methanosarcinaceae</taxon>
        <taxon>Methanosarcina</taxon>
    </lineage>
</organism>
<dbReference type="BioCyc" id="MMAZ1236903:G139K-2667-MONOMER"/>
<gene>
    <name evidence="1" type="ORF">MmTuc01_2796</name>
</gene>
<dbReference type="KEGG" id="mmaz:MmTuc01_2796"/>
<sequence>MLFFVENVVEFINEYGDIDEEFYDVAYEMLRVMGLGTISLFLWKMLKIFFEEQK</sequence>
<evidence type="ECO:0000313" key="2">
    <source>
        <dbReference type="Proteomes" id="UP000011718"/>
    </source>
</evidence>
<dbReference type="Proteomes" id="UP000011718">
    <property type="component" value="Chromosome"/>
</dbReference>
<dbReference type="EMBL" id="CP004144">
    <property type="protein sequence ID" value="AGF98082.1"/>
    <property type="molecule type" value="Genomic_DNA"/>
</dbReference>
<name>M1PC28_METMZ</name>
<dbReference type="AlphaFoldDB" id="M1PC28"/>
<evidence type="ECO:0000313" key="1">
    <source>
        <dbReference type="EMBL" id="AGF98082.1"/>
    </source>
</evidence>
<proteinExistence type="predicted"/>
<dbReference type="HOGENOM" id="CLU_3039076_0_0_2"/>
<accession>M1PC28</accession>
<protein>
    <submittedName>
        <fullName evidence="1">Uncharacterized protein</fullName>
    </submittedName>
</protein>